<dbReference type="GO" id="GO:0000715">
    <property type="term" value="P:nucleotide-excision repair, DNA damage recognition"/>
    <property type="evidence" value="ECO:0007669"/>
    <property type="project" value="TreeGrafter"/>
</dbReference>
<dbReference type="RefSeq" id="XP_028873314.1">
    <property type="nucleotide sequence ID" value="XM_029018321.1"/>
</dbReference>
<dbReference type="PANTHER" id="PTHR10142:SF0">
    <property type="entry name" value="DNA REPAIR PROTEIN COMPLEMENTING XP-A CELLS"/>
    <property type="match status" value="1"/>
</dbReference>
<comment type="subcellular location">
    <subcellularLocation>
        <location evidence="1">Nucleus</location>
    </subcellularLocation>
</comment>
<accession>A0A1J4MCJ7</accession>
<keyword evidence="7" id="KW-1185">Reference proteome</keyword>
<evidence type="ECO:0000256" key="3">
    <source>
        <dbReference type="ARBA" id="ARBA00023242"/>
    </source>
</evidence>
<dbReference type="SUPFAM" id="SSF46955">
    <property type="entry name" value="Putative DNA-binding domain"/>
    <property type="match status" value="1"/>
</dbReference>
<keyword evidence="4" id="KW-0175">Coiled coil</keyword>
<dbReference type="OrthoDB" id="68328at2759"/>
<dbReference type="AlphaFoldDB" id="A0A1J4MCJ7"/>
<feature type="coiled-coil region" evidence="4">
    <location>
        <begin position="127"/>
        <end position="157"/>
    </location>
</feature>
<dbReference type="GeneID" id="39978100"/>
<feature type="domain" description="XPA C-terminal" evidence="5">
    <location>
        <begin position="43"/>
        <end position="91"/>
    </location>
</feature>
<comment type="caution">
    <text evidence="6">The sequence shown here is derived from an EMBL/GenBank/DDBJ whole genome shotgun (WGS) entry which is preliminary data.</text>
</comment>
<dbReference type="InterPro" id="IPR022656">
    <property type="entry name" value="XPA_C"/>
</dbReference>
<dbReference type="VEuPathDB" id="CryptoDB:cubi_01309"/>
<dbReference type="GO" id="GO:0006284">
    <property type="term" value="P:base-excision repair"/>
    <property type="evidence" value="ECO:0007669"/>
    <property type="project" value="TreeGrafter"/>
</dbReference>
<dbReference type="GO" id="GO:0000110">
    <property type="term" value="C:nucleotide-excision repair factor 1 complex"/>
    <property type="evidence" value="ECO:0007669"/>
    <property type="project" value="TreeGrafter"/>
</dbReference>
<dbReference type="EMBL" id="LRBP01000028">
    <property type="protein sequence ID" value="OII71695.1"/>
    <property type="molecule type" value="Genomic_DNA"/>
</dbReference>
<evidence type="ECO:0000256" key="4">
    <source>
        <dbReference type="SAM" id="Coils"/>
    </source>
</evidence>
<proteinExistence type="predicted"/>
<evidence type="ECO:0000313" key="6">
    <source>
        <dbReference type="EMBL" id="OII71695.1"/>
    </source>
</evidence>
<dbReference type="GO" id="GO:1901255">
    <property type="term" value="P:nucleotide-excision repair involved in interstrand cross-link repair"/>
    <property type="evidence" value="ECO:0007669"/>
    <property type="project" value="TreeGrafter"/>
</dbReference>
<evidence type="ECO:0000256" key="2">
    <source>
        <dbReference type="ARBA" id="ARBA00022833"/>
    </source>
</evidence>
<dbReference type="CDD" id="cd21075">
    <property type="entry name" value="DBD_XPA-like"/>
    <property type="match status" value="1"/>
</dbReference>
<name>A0A1J4MCJ7_9CRYT</name>
<protein>
    <submittedName>
        <fullName evidence="6">RAD14 DNA excision repair protein</fullName>
    </submittedName>
</protein>
<dbReference type="GO" id="GO:0070914">
    <property type="term" value="P:UV-damage excision repair"/>
    <property type="evidence" value="ECO:0007669"/>
    <property type="project" value="TreeGrafter"/>
</dbReference>
<keyword evidence="2" id="KW-0862">Zinc</keyword>
<dbReference type="PANTHER" id="PTHR10142">
    <property type="entry name" value="DNA REPAIR PROTEIN COMPLEMENTING XP-A CELLS"/>
    <property type="match status" value="1"/>
</dbReference>
<gene>
    <name evidence="6" type="ORF">cubi_01309</name>
</gene>
<reference evidence="6 7" key="1">
    <citation type="submission" date="2016-10" db="EMBL/GenBank/DDBJ databases">
        <title>Reductive evolution of mitochondrial metabolism and differential evolution of invasion-related proteins in Cryptosporidium.</title>
        <authorList>
            <person name="Liu S."/>
            <person name="Roellig D.M."/>
            <person name="Guo Y."/>
            <person name="Li N."/>
            <person name="Frace M.A."/>
            <person name="Tang K."/>
            <person name="Zhang L."/>
            <person name="Feng Y."/>
            <person name="Xiao L."/>
        </authorList>
    </citation>
    <scope>NUCLEOTIDE SEQUENCE [LARGE SCALE GENOMIC DNA]</scope>
    <source>
        <strain evidence="6">39726</strain>
    </source>
</reference>
<dbReference type="InterPro" id="IPR037129">
    <property type="entry name" value="XPA_sf"/>
</dbReference>
<organism evidence="6 7">
    <name type="scientific">Cryptosporidium ubiquitum</name>
    <dbReference type="NCBI Taxonomy" id="857276"/>
    <lineage>
        <taxon>Eukaryota</taxon>
        <taxon>Sar</taxon>
        <taxon>Alveolata</taxon>
        <taxon>Apicomplexa</taxon>
        <taxon>Conoidasida</taxon>
        <taxon>Coccidia</taxon>
        <taxon>Eucoccidiorida</taxon>
        <taxon>Eimeriorina</taxon>
        <taxon>Cryptosporidiidae</taxon>
        <taxon>Cryptosporidium</taxon>
    </lineage>
</organism>
<evidence type="ECO:0000313" key="7">
    <source>
        <dbReference type="Proteomes" id="UP000186176"/>
    </source>
</evidence>
<dbReference type="Pfam" id="PF05181">
    <property type="entry name" value="XPA_C"/>
    <property type="match status" value="1"/>
</dbReference>
<dbReference type="GO" id="GO:0003684">
    <property type="term" value="F:damaged DNA binding"/>
    <property type="evidence" value="ECO:0007669"/>
    <property type="project" value="InterPro"/>
</dbReference>
<dbReference type="Gene3D" id="3.90.530.10">
    <property type="entry name" value="XPA C-terminal domain"/>
    <property type="match status" value="1"/>
</dbReference>
<dbReference type="Proteomes" id="UP000186176">
    <property type="component" value="Unassembled WGS sequence"/>
</dbReference>
<keyword evidence="3" id="KW-0539">Nucleus</keyword>
<dbReference type="InterPro" id="IPR009061">
    <property type="entry name" value="DNA-bd_dom_put_sf"/>
</dbReference>
<sequence>MSHSCRSCGCELGNNLSVAVEESLKSVGIYVCRRCFFQGKDDEYSKMTQTNAMKHYALTAQDLSGEGFAIVKKPTSYGRNSFMKLYYKFQVEEAAIKKYGSIEQALAESTNTEDRKFQKKINKRLGIASEISEKEQKKREQKKLRLENENKKRLLKQESFHEHDFDSKTKIIGESGFFKKTCKTCGFELTWEEI</sequence>
<evidence type="ECO:0000259" key="5">
    <source>
        <dbReference type="Pfam" id="PF05181"/>
    </source>
</evidence>
<evidence type="ECO:0000256" key="1">
    <source>
        <dbReference type="ARBA" id="ARBA00004123"/>
    </source>
</evidence>
<dbReference type="InterPro" id="IPR000465">
    <property type="entry name" value="XPA/RAD14"/>
</dbReference>